<dbReference type="Proteomes" id="UP001331761">
    <property type="component" value="Unassembled WGS sequence"/>
</dbReference>
<evidence type="ECO:0000313" key="2">
    <source>
        <dbReference type="EMBL" id="KAK5967503.1"/>
    </source>
</evidence>
<proteinExistence type="predicted"/>
<comment type="caution">
    <text evidence="2">The sequence shown here is derived from an EMBL/GenBank/DDBJ whole genome shotgun (WGS) entry which is preliminary data.</text>
</comment>
<accession>A0AAN8IF84</accession>
<dbReference type="InterPro" id="IPR002213">
    <property type="entry name" value="UDP_glucos_trans"/>
</dbReference>
<sequence length="112" mass="12607">MPESLRKKFDNVDRELGLWNLASKSFMNRLKMVVLLSKLQQESCEYLVSDNKTMSVLRGKRFDVGISEVFTPCGFGLFEIISIPHMIGASAVGVVDSMNEFVEVPIMPSFMP</sequence>
<dbReference type="EMBL" id="WIXE01022419">
    <property type="protein sequence ID" value="KAK5967503.1"/>
    <property type="molecule type" value="Genomic_DNA"/>
</dbReference>
<gene>
    <name evidence="2" type="ORF">GCK32_019236</name>
</gene>
<dbReference type="GO" id="GO:0008194">
    <property type="term" value="F:UDP-glycosyltransferase activity"/>
    <property type="evidence" value="ECO:0007669"/>
    <property type="project" value="InterPro"/>
</dbReference>
<protein>
    <submittedName>
        <fullName evidence="2">Uncharacterized protein</fullName>
    </submittedName>
</protein>
<reference evidence="2 3" key="1">
    <citation type="submission" date="2019-10" db="EMBL/GenBank/DDBJ databases">
        <title>Assembly and Annotation for the nematode Trichostrongylus colubriformis.</title>
        <authorList>
            <person name="Martin J."/>
        </authorList>
    </citation>
    <scope>NUCLEOTIDE SEQUENCE [LARGE SCALE GENOMIC DNA]</scope>
    <source>
        <strain evidence="2">G859</strain>
        <tissue evidence="2">Whole worm</tissue>
    </source>
</reference>
<evidence type="ECO:0000313" key="3">
    <source>
        <dbReference type="Proteomes" id="UP001331761"/>
    </source>
</evidence>
<name>A0AAN8IF84_TRICO</name>
<dbReference type="AlphaFoldDB" id="A0AAN8IF84"/>
<keyword evidence="3" id="KW-1185">Reference proteome</keyword>
<feature type="non-terminal residue" evidence="2">
    <location>
        <position position="112"/>
    </location>
</feature>
<evidence type="ECO:0000256" key="1">
    <source>
        <dbReference type="ARBA" id="ARBA00022679"/>
    </source>
</evidence>
<organism evidence="2 3">
    <name type="scientific">Trichostrongylus colubriformis</name>
    <name type="common">Black scour worm</name>
    <dbReference type="NCBI Taxonomy" id="6319"/>
    <lineage>
        <taxon>Eukaryota</taxon>
        <taxon>Metazoa</taxon>
        <taxon>Ecdysozoa</taxon>
        <taxon>Nematoda</taxon>
        <taxon>Chromadorea</taxon>
        <taxon>Rhabditida</taxon>
        <taxon>Rhabditina</taxon>
        <taxon>Rhabditomorpha</taxon>
        <taxon>Strongyloidea</taxon>
        <taxon>Trichostrongylidae</taxon>
        <taxon>Trichostrongylus</taxon>
    </lineage>
</organism>
<dbReference type="SUPFAM" id="SSF53756">
    <property type="entry name" value="UDP-Glycosyltransferase/glycogen phosphorylase"/>
    <property type="match status" value="1"/>
</dbReference>
<keyword evidence="1" id="KW-0808">Transferase</keyword>
<dbReference type="Pfam" id="PF00201">
    <property type="entry name" value="UDPGT"/>
    <property type="match status" value="1"/>
</dbReference>